<evidence type="ECO:0000259" key="7">
    <source>
        <dbReference type="PROSITE" id="PS50054"/>
    </source>
</evidence>
<evidence type="ECO:0000256" key="6">
    <source>
        <dbReference type="SAM" id="MobiDB-lite"/>
    </source>
</evidence>
<keyword evidence="5" id="KW-0175">Coiled coil</keyword>
<dbReference type="Pfam" id="PF03162">
    <property type="entry name" value="Y_phosphatase2"/>
    <property type="match status" value="1"/>
</dbReference>
<feature type="coiled-coil region" evidence="5">
    <location>
        <begin position="575"/>
        <end position="602"/>
    </location>
</feature>
<dbReference type="FunFam" id="3.90.190.10:FF:000084">
    <property type="entry name" value="Tyrosine phospatase-like protein"/>
    <property type="match status" value="1"/>
</dbReference>
<evidence type="ECO:0000256" key="1">
    <source>
        <dbReference type="ARBA" id="ARBA00004123"/>
    </source>
</evidence>
<dbReference type="InterPro" id="IPR004861">
    <property type="entry name" value="Siw14-like"/>
</dbReference>
<dbReference type="InterPro" id="IPR038103">
    <property type="entry name" value="CDC73_C_sf"/>
</dbReference>
<keyword evidence="3" id="KW-0804">Transcription</keyword>
<reference evidence="8" key="1">
    <citation type="submission" date="2014-09" db="EMBL/GenBank/DDBJ databases">
        <title>Draft genome sequence of an oleaginous Mucoromycotina fungus Mucor ambiguus NBRC6742.</title>
        <authorList>
            <person name="Takeda I."/>
            <person name="Yamane N."/>
            <person name="Morita T."/>
            <person name="Tamano K."/>
            <person name="Machida M."/>
            <person name="Baker S."/>
            <person name="Koike H."/>
        </authorList>
    </citation>
    <scope>NUCLEOTIDE SEQUENCE</scope>
    <source>
        <strain evidence="8">NBRC 6742</strain>
    </source>
</reference>
<dbReference type="EMBL" id="DF836389">
    <property type="protein sequence ID" value="GAN05741.1"/>
    <property type="molecule type" value="Genomic_DNA"/>
</dbReference>
<evidence type="ECO:0000256" key="5">
    <source>
        <dbReference type="SAM" id="Coils"/>
    </source>
</evidence>
<name>A0A0C9M706_9FUNG</name>
<dbReference type="Pfam" id="PF05179">
    <property type="entry name" value="CDC73_C"/>
    <property type="match status" value="1"/>
</dbReference>
<gene>
    <name evidence="8" type="ORF">MAM1_0100d05216</name>
</gene>
<organism evidence="8">
    <name type="scientific">Mucor ambiguus</name>
    <dbReference type="NCBI Taxonomy" id="91626"/>
    <lineage>
        <taxon>Eukaryota</taxon>
        <taxon>Fungi</taxon>
        <taxon>Fungi incertae sedis</taxon>
        <taxon>Mucoromycota</taxon>
        <taxon>Mucoromycotina</taxon>
        <taxon>Mucoromycetes</taxon>
        <taxon>Mucorales</taxon>
        <taxon>Mucorineae</taxon>
        <taxon>Mucoraceae</taxon>
        <taxon>Mucor</taxon>
    </lineage>
</organism>
<dbReference type="SUPFAM" id="SSF52799">
    <property type="entry name" value="(Phosphotyrosine protein) phosphatases II"/>
    <property type="match status" value="1"/>
</dbReference>
<dbReference type="PROSITE" id="PS50054">
    <property type="entry name" value="TYR_PHOSPHATASE_DUAL"/>
    <property type="match status" value="1"/>
</dbReference>
<sequence length="784" mass="87754">MPTLDPLSLLREFTINNKAVSLLDESGQPVTTISDAKTIQFNNDDKTSFPRDAPTNFKKTNAPDNETYTLETLIFLVQNAQLDNSAYFKECRARGIEHVSIVDRRKILDYLTGKVDQSPNVTSANKQEKRSRGEAEGGDGDVTMEDTSSIKKQKTTPLKSDDSIKLVKEVLAREREIMTRSSVLQGSKNFTHAINLARQLVLGKDVPPTGRSSGIQKSAQPGASGQKPSSNSVKPTTKSAAIAAKGHKLSSKDKIPLIIVPAAPTAKFTLYNIKQFLEDQTYVDSQVLREEGLKKPERVTVERKKANGQVVPYHIVDSVSQFKQTDWDRVCCVFVAGQLWQFKGWKWEKPVELFSNVKGFYPKWNSDQINAPASEWAVTEINIHRMKLPNLIPPFRFTMVEENLFRGGYPKPRNKRFLKRLRLKTILSLIPDKLMPEMQEFCEENNINLLHLTVDKMKEDNIPLTYNKTLMALQLMIDPANHPLYIHCLDGADVTGLVIACLRKLQMWSISSALGEFVRNLHTSVISSEEFEFVENFKNFEVTIPMTLPLWLWGGQVNFRKHTSLRLKFLNPEMMTEEERELKDLKEKKEREKEDYYKKRKNDLLDNLFDPNATAGARHRSGSNIMNSNNGGSGAGGGGSGFNGSNNASSSLSSLNANNNSMNTMAPSTPGMDDIYATANSSSIASESSTRHGRNETDHTKDPYLVDVDVDVDGVMMDGLDQVEYMNRANGGSSGNRFYGDGNDDVLLMDDEGDIYNGEQGTRFTTEPISRTLEALALEGLTEF</sequence>
<dbReference type="InterPro" id="IPR007852">
    <property type="entry name" value="Cdc73/Parafibromin"/>
</dbReference>
<dbReference type="Proteomes" id="UP000053815">
    <property type="component" value="Unassembled WGS sequence"/>
</dbReference>
<dbReference type="AlphaFoldDB" id="A0A0C9M706"/>
<dbReference type="STRING" id="91626.A0A0C9M706"/>
<dbReference type="OrthoDB" id="2186602at2759"/>
<evidence type="ECO:0000256" key="3">
    <source>
        <dbReference type="ARBA" id="ARBA00023163"/>
    </source>
</evidence>
<comment type="similarity">
    <text evidence="2">Belongs to the CDC73 family.</text>
</comment>
<dbReference type="PANTHER" id="PTHR12466:SF8">
    <property type="entry name" value="PARAFIBROMIN"/>
    <property type="match status" value="1"/>
</dbReference>
<evidence type="ECO:0000256" key="4">
    <source>
        <dbReference type="ARBA" id="ARBA00023242"/>
    </source>
</evidence>
<keyword evidence="9" id="KW-1185">Reference proteome</keyword>
<evidence type="ECO:0000256" key="2">
    <source>
        <dbReference type="ARBA" id="ARBA00010427"/>
    </source>
</evidence>
<feature type="domain" description="Tyrosine-protein phosphatase" evidence="7">
    <location>
        <begin position="396"/>
        <end position="546"/>
    </location>
</feature>
<dbReference type="GO" id="GO:0000993">
    <property type="term" value="F:RNA polymerase II complex binding"/>
    <property type="evidence" value="ECO:0007669"/>
    <property type="project" value="TreeGrafter"/>
</dbReference>
<feature type="region of interest" description="Disordered" evidence="6">
    <location>
        <begin position="205"/>
        <end position="245"/>
    </location>
</feature>
<feature type="region of interest" description="Disordered" evidence="6">
    <location>
        <begin position="117"/>
        <end position="158"/>
    </location>
</feature>
<dbReference type="Pfam" id="PF16050">
    <property type="entry name" value="CDC73_N"/>
    <property type="match status" value="1"/>
</dbReference>
<dbReference type="GO" id="GO:0016593">
    <property type="term" value="C:Cdc73/Paf1 complex"/>
    <property type="evidence" value="ECO:0007669"/>
    <property type="project" value="InterPro"/>
</dbReference>
<feature type="region of interest" description="Disordered" evidence="6">
    <location>
        <begin position="681"/>
        <end position="701"/>
    </location>
</feature>
<dbReference type="GO" id="GO:0006368">
    <property type="term" value="P:transcription elongation by RNA polymerase II"/>
    <property type="evidence" value="ECO:0007669"/>
    <property type="project" value="InterPro"/>
</dbReference>
<keyword evidence="4" id="KW-0539">Nucleus</keyword>
<dbReference type="InterPro" id="IPR020422">
    <property type="entry name" value="TYR_PHOSPHATASE_DUAL_dom"/>
</dbReference>
<feature type="compositionally biased region" description="Basic and acidic residues" evidence="6">
    <location>
        <begin position="689"/>
        <end position="701"/>
    </location>
</feature>
<dbReference type="InterPro" id="IPR031336">
    <property type="entry name" value="CDC73_C"/>
</dbReference>
<protein>
    <submittedName>
        <fullName evidence="8">CDC73 protein</fullName>
    </submittedName>
</protein>
<comment type="subcellular location">
    <subcellularLocation>
        <location evidence="1">Nucleus</location>
    </subcellularLocation>
</comment>
<feature type="compositionally biased region" description="Gly residues" evidence="6">
    <location>
        <begin position="631"/>
        <end position="642"/>
    </location>
</feature>
<accession>A0A0C9M706</accession>
<proteinExistence type="inferred from homology"/>
<dbReference type="CDD" id="cd17663">
    <property type="entry name" value="PFA-DSP_Oca6"/>
    <property type="match status" value="1"/>
</dbReference>
<dbReference type="GO" id="GO:0032968">
    <property type="term" value="P:positive regulation of transcription elongation by RNA polymerase II"/>
    <property type="evidence" value="ECO:0007669"/>
    <property type="project" value="TreeGrafter"/>
</dbReference>
<dbReference type="InterPro" id="IPR029021">
    <property type="entry name" value="Prot-tyrosine_phosphatase-like"/>
</dbReference>
<feature type="region of interest" description="Disordered" evidence="6">
    <location>
        <begin position="608"/>
        <end position="642"/>
    </location>
</feature>
<dbReference type="Gene3D" id="3.40.50.11990">
    <property type="entry name" value="RNA polymerase II accessory factor, Cdc73 C-terminal domain"/>
    <property type="match status" value="1"/>
</dbReference>
<feature type="compositionally biased region" description="Basic and acidic residues" evidence="6">
    <location>
        <begin position="126"/>
        <end position="135"/>
    </location>
</feature>
<feature type="compositionally biased region" description="Polar residues" evidence="6">
    <location>
        <begin position="210"/>
        <end position="239"/>
    </location>
</feature>
<dbReference type="PANTHER" id="PTHR12466">
    <property type="entry name" value="CDC73 DOMAIN PROTEIN"/>
    <property type="match status" value="1"/>
</dbReference>
<evidence type="ECO:0000313" key="9">
    <source>
        <dbReference type="Proteomes" id="UP000053815"/>
    </source>
</evidence>
<dbReference type="InterPro" id="IPR032041">
    <property type="entry name" value="Cdc73_N"/>
</dbReference>
<feature type="region of interest" description="Disordered" evidence="6">
    <location>
        <begin position="43"/>
        <end position="63"/>
    </location>
</feature>
<evidence type="ECO:0000313" key="8">
    <source>
        <dbReference type="EMBL" id="GAN05741.1"/>
    </source>
</evidence>